<protein>
    <submittedName>
        <fullName evidence="3">Uncharacterized protein</fullName>
    </submittedName>
</protein>
<dbReference type="WBParaSite" id="PSAMB.scaffold13040size2462.g35269.t1">
    <property type="protein sequence ID" value="PSAMB.scaffold13040size2462.g35269.t1"/>
    <property type="gene ID" value="PSAMB.scaffold13040size2462.g35269"/>
</dbReference>
<name>A0A914UVZ8_9BILA</name>
<feature type="region of interest" description="Disordered" evidence="1">
    <location>
        <begin position="78"/>
        <end position="106"/>
    </location>
</feature>
<evidence type="ECO:0000313" key="3">
    <source>
        <dbReference type="WBParaSite" id="PSAMB.scaffold13040size2462.g35269.t1"/>
    </source>
</evidence>
<accession>A0A914UVZ8</accession>
<dbReference type="AlphaFoldDB" id="A0A914UVZ8"/>
<proteinExistence type="predicted"/>
<evidence type="ECO:0000313" key="2">
    <source>
        <dbReference type="Proteomes" id="UP000887566"/>
    </source>
</evidence>
<keyword evidence="2" id="KW-1185">Reference proteome</keyword>
<reference evidence="3" key="1">
    <citation type="submission" date="2022-11" db="UniProtKB">
        <authorList>
            <consortium name="WormBaseParasite"/>
        </authorList>
    </citation>
    <scope>IDENTIFICATION</scope>
</reference>
<dbReference type="Proteomes" id="UP000887566">
    <property type="component" value="Unplaced"/>
</dbReference>
<evidence type="ECO:0000256" key="1">
    <source>
        <dbReference type="SAM" id="MobiDB-lite"/>
    </source>
</evidence>
<sequence length="127" mass="14211">MHPIFPSKKLRGAHRSHLRSADRAHRRLRSAFIACCVNLVYSSYPRASCLICPEEDFLFPLPAGPLVHHHDKGMAAMPDERAKSPVPPFRSPQGRHMPHRAVSGDPWSLPQAATPWRDSFVLGGVLF</sequence>
<organism evidence="2 3">
    <name type="scientific">Plectus sambesii</name>
    <dbReference type="NCBI Taxonomy" id="2011161"/>
    <lineage>
        <taxon>Eukaryota</taxon>
        <taxon>Metazoa</taxon>
        <taxon>Ecdysozoa</taxon>
        <taxon>Nematoda</taxon>
        <taxon>Chromadorea</taxon>
        <taxon>Plectida</taxon>
        <taxon>Plectina</taxon>
        <taxon>Plectoidea</taxon>
        <taxon>Plectidae</taxon>
        <taxon>Plectus</taxon>
    </lineage>
</organism>